<dbReference type="InterPro" id="IPR036291">
    <property type="entry name" value="NAD(P)-bd_dom_sf"/>
</dbReference>
<accession>A0A367KNU9</accession>
<dbReference type="InterPro" id="IPR002347">
    <property type="entry name" value="SDR_fam"/>
</dbReference>
<dbReference type="GO" id="GO:0006729">
    <property type="term" value="P:tetrahydrobiopterin biosynthetic process"/>
    <property type="evidence" value="ECO:0007669"/>
    <property type="project" value="TreeGrafter"/>
</dbReference>
<dbReference type="GO" id="GO:0005737">
    <property type="term" value="C:cytoplasm"/>
    <property type="evidence" value="ECO:0007669"/>
    <property type="project" value="UniProtKB-SubCell"/>
</dbReference>
<gene>
    <name evidence="5" type="ORF">CU098_011894</name>
</gene>
<dbReference type="AlphaFoldDB" id="A0A367KNU9"/>
<dbReference type="Pfam" id="PF00106">
    <property type="entry name" value="adh_short"/>
    <property type="match status" value="1"/>
</dbReference>
<dbReference type="GO" id="GO:0004757">
    <property type="term" value="F:sepiapterin reductase (NADP+) activity"/>
    <property type="evidence" value="ECO:0007669"/>
    <property type="project" value="TreeGrafter"/>
</dbReference>
<dbReference type="STRING" id="4846.A0A367KNU9"/>
<keyword evidence="6" id="KW-1185">Reference proteome</keyword>
<keyword evidence="4" id="KW-0560">Oxidoreductase</keyword>
<comment type="caution">
    <text evidence="5">The sequence shown here is derived from an EMBL/GenBank/DDBJ whole genome shotgun (WGS) entry which is preliminary data.</text>
</comment>
<dbReference type="Proteomes" id="UP000253551">
    <property type="component" value="Unassembled WGS sequence"/>
</dbReference>
<proteinExistence type="predicted"/>
<dbReference type="SUPFAM" id="SSF51735">
    <property type="entry name" value="NAD(P)-binding Rossmann-fold domains"/>
    <property type="match status" value="1"/>
</dbReference>
<keyword evidence="3" id="KW-0521">NADP</keyword>
<dbReference type="PRINTS" id="PR00081">
    <property type="entry name" value="GDHRDH"/>
</dbReference>
<evidence type="ECO:0000313" key="5">
    <source>
        <dbReference type="EMBL" id="RCI03800.1"/>
    </source>
</evidence>
<keyword evidence="2" id="KW-0963">Cytoplasm</keyword>
<dbReference type="Gene3D" id="3.40.50.720">
    <property type="entry name" value="NAD(P)-binding Rossmann-like Domain"/>
    <property type="match status" value="1"/>
</dbReference>
<evidence type="ECO:0008006" key="7">
    <source>
        <dbReference type="Google" id="ProtNLM"/>
    </source>
</evidence>
<comment type="subcellular location">
    <subcellularLocation>
        <location evidence="1">Cytoplasm</location>
    </subcellularLocation>
</comment>
<evidence type="ECO:0000313" key="6">
    <source>
        <dbReference type="Proteomes" id="UP000253551"/>
    </source>
</evidence>
<sequence>MLLKHSLYIITGANRGFGKAIAETIAAKAKNKTTVVLVGRDASQLERAKEAQETVIDKLDQLLKSWKETDVAPITNAYLINNAGSIGDLSKKISDYTVSEIQDYVSFNISSYVALISGFIRLLNNGLIELTVVNISSLLAVQAFSHFGLYATGKSARDMLLQVLAKEEPSIRALSYAPGPLDNEMQQHLRETVGDPEQRELYTKAKKEVVFSQQVMPTAGKERIRIW</sequence>
<dbReference type="OrthoDB" id="153074at2759"/>
<evidence type="ECO:0000256" key="1">
    <source>
        <dbReference type="ARBA" id="ARBA00004496"/>
    </source>
</evidence>
<dbReference type="EMBL" id="PJQM01000892">
    <property type="protein sequence ID" value="RCI03800.1"/>
    <property type="molecule type" value="Genomic_DNA"/>
</dbReference>
<dbReference type="PANTHER" id="PTHR44085:SF2">
    <property type="entry name" value="SEPIAPTERIN REDUCTASE"/>
    <property type="match status" value="1"/>
</dbReference>
<evidence type="ECO:0000256" key="3">
    <source>
        <dbReference type="ARBA" id="ARBA00022857"/>
    </source>
</evidence>
<dbReference type="PANTHER" id="PTHR44085">
    <property type="entry name" value="SEPIAPTERIN REDUCTASE"/>
    <property type="match status" value="1"/>
</dbReference>
<evidence type="ECO:0000256" key="4">
    <source>
        <dbReference type="ARBA" id="ARBA00023002"/>
    </source>
</evidence>
<reference evidence="5 6" key="1">
    <citation type="journal article" date="2018" name="G3 (Bethesda)">
        <title>Phylogenetic and Phylogenomic Definition of Rhizopus Species.</title>
        <authorList>
            <person name="Gryganskyi A.P."/>
            <person name="Golan J."/>
            <person name="Dolatabadi S."/>
            <person name="Mondo S."/>
            <person name="Robb S."/>
            <person name="Idnurm A."/>
            <person name="Muszewska A."/>
            <person name="Steczkiewicz K."/>
            <person name="Masonjones S."/>
            <person name="Liao H.L."/>
            <person name="Gajdeczka M.T."/>
            <person name="Anike F."/>
            <person name="Vuek A."/>
            <person name="Anishchenko I.M."/>
            <person name="Voigt K."/>
            <person name="de Hoog G.S."/>
            <person name="Smith M.E."/>
            <person name="Heitman J."/>
            <person name="Vilgalys R."/>
            <person name="Stajich J.E."/>
        </authorList>
    </citation>
    <scope>NUCLEOTIDE SEQUENCE [LARGE SCALE GENOMIC DNA]</scope>
    <source>
        <strain evidence="5 6">LSU 92-RS-03</strain>
    </source>
</reference>
<dbReference type="InterPro" id="IPR051721">
    <property type="entry name" value="Biopterin_syn/organic_redct"/>
</dbReference>
<name>A0A367KNU9_RHIST</name>
<protein>
    <recommendedName>
        <fullName evidence="7">Sepiapterin reductase</fullName>
    </recommendedName>
</protein>
<organism evidence="5 6">
    <name type="scientific">Rhizopus stolonifer</name>
    <name type="common">Rhizopus nigricans</name>
    <dbReference type="NCBI Taxonomy" id="4846"/>
    <lineage>
        <taxon>Eukaryota</taxon>
        <taxon>Fungi</taxon>
        <taxon>Fungi incertae sedis</taxon>
        <taxon>Mucoromycota</taxon>
        <taxon>Mucoromycotina</taxon>
        <taxon>Mucoromycetes</taxon>
        <taxon>Mucorales</taxon>
        <taxon>Mucorineae</taxon>
        <taxon>Rhizopodaceae</taxon>
        <taxon>Rhizopus</taxon>
    </lineage>
</organism>
<evidence type="ECO:0000256" key="2">
    <source>
        <dbReference type="ARBA" id="ARBA00022490"/>
    </source>
</evidence>